<dbReference type="AlphaFoldDB" id="A0A221W9G1"/>
<sequence>MAILSLAALAGTLTACGDAEPAVHEDTRSLASAAREAMAEAGTTRLEFTFATGEQAANSGRCLTTVSDSDAGAPVDDPTAAVEHDFDCVFTTQGGETRFIVAGGYLYVEVPQDQQEDGARPWVRTDPYGSDPVAQQLAGLHQQAARSASLADSLPATAEIVSSEPDEVDGVAARRYELGVDVAQAIDAGADESVVAAQEALLSAGVTTIEATVWLDADDLPRRQIVEFDMPEAGVVRTETDFSLWGEAHEVLAPPDHQVAERVPTG</sequence>
<evidence type="ECO:0000313" key="1">
    <source>
        <dbReference type="EMBL" id="ASO22485.1"/>
    </source>
</evidence>
<dbReference type="Gene3D" id="2.50.20.20">
    <property type="match status" value="1"/>
</dbReference>
<accession>A0A221W9G1</accession>
<dbReference type="SUPFAM" id="SSF89392">
    <property type="entry name" value="Prokaryotic lipoproteins and lipoprotein localization factors"/>
    <property type="match status" value="1"/>
</dbReference>
<name>A0A221W9G1_9PSEU</name>
<dbReference type="EMBL" id="CP022521">
    <property type="protein sequence ID" value="ASO22485.1"/>
    <property type="molecule type" value="Genomic_DNA"/>
</dbReference>
<protein>
    <recommendedName>
        <fullName evidence="3">Lipoprotein</fullName>
    </recommendedName>
</protein>
<dbReference type="InterPro" id="IPR029046">
    <property type="entry name" value="LolA/LolB/LppX"/>
</dbReference>
<dbReference type="Proteomes" id="UP000204221">
    <property type="component" value="Chromosome"/>
</dbReference>
<proteinExistence type="predicted"/>
<keyword evidence="2" id="KW-1185">Reference proteome</keyword>
<evidence type="ECO:0000313" key="2">
    <source>
        <dbReference type="Proteomes" id="UP000204221"/>
    </source>
</evidence>
<evidence type="ECO:0008006" key="3">
    <source>
        <dbReference type="Google" id="ProtNLM"/>
    </source>
</evidence>
<organism evidence="1 2">
    <name type="scientific">Actinoalloteichus hoggarensis</name>
    <dbReference type="NCBI Taxonomy" id="1470176"/>
    <lineage>
        <taxon>Bacteria</taxon>
        <taxon>Bacillati</taxon>
        <taxon>Actinomycetota</taxon>
        <taxon>Actinomycetes</taxon>
        <taxon>Pseudonocardiales</taxon>
        <taxon>Pseudonocardiaceae</taxon>
        <taxon>Actinoalloteichus</taxon>
    </lineage>
</organism>
<gene>
    <name evidence="1" type="ORF">AHOG_24395</name>
</gene>
<dbReference type="KEGG" id="ahg:AHOG_24395"/>
<reference evidence="1 2" key="1">
    <citation type="submission" date="2017-07" db="EMBL/GenBank/DDBJ databases">
        <title>Complete genome sequence of Actinoalloteichus hoggarensis DSM 45943, type strain of Actinoalloteichus hoggarensis.</title>
        <authorList>
            <person name="Ruckert C."/>
            <person name="Nouioui I."/>
            <person name="Willmese J."/>
            <person name="van Wezel G."/>
            <person name="Klenk H.-P."/>
            <person name="Kalinowski J."/>
            <person name="Zotchev S.B."/>
        </authorList>
    </citation>
    <scope>NUCLEOTIDE SEQUENCE [LARGE SCALE GENOMIC DNA]</scope>
    <source>
        <strain evidence="1 2">DSM 45943</strain>
    </source>
</reference>